<dbReference type="RefSeq" id="WP_052831656.1">
    <property type="nucleotide sequence ID" value="NZ_BJYZ01000024.1"/>
</dbReference>
<comment type="caution">
    <text evidence="2">The sequence shown here is derived from an EMBL/GenBank/DDBJ whole genome shotgun (WGS) entry which is preliminary data.</text>
</comment>
<dbReference type="SUPFAM" id="SSF88713">
    <property type="entry name" value="Glycoside hydrolase/deacetylase"/>
    <property type="match status" value="1"/>
</dbReference>
<dbReference type="OrthoDB" id="9771584at2"/>
<evidence type="ECO:0000256" key="1">
    <source>
        <dbReference type="SAM" id="MobiDB-lite"/>
    </source>
</evidence>
<evidence type="ECO:0000313" key="3">
    <source>
        <dbReference type="Proteomes" id="UP000321523"/>
    </source>
</evidence>
<proteinExistence type="predicted"/>
<dbReference type="AlphaFoldDB" id="A0A512DWM8"/>
<feature type="region of interest" description="Disordered" evidence="1">
    <location>
        <begin position="343"/>
        <end position="366"/>
    </location>
</feature>
<gene>
    <name evidence="2" type="ORF">SAE02_49940</name>
</gene>
<dbReference type="EMBL" id="BJYZ01000024">
    <property type="protein sequence ID" value="GEO40846.1"/>
    <property type="molecule type" value="Genomic_DNA"/>
</dbReference>
<dbReference type="InterPro" id="IPR011330">
    <property type="entry name" value="Glyco_hydro/deAcase_b/a-brl"/>
</dbReference>
<evidence type="ECO:0000313" key="2">
    <source>
        <dbReference type="EMBL" id="GEO40846.1"/>
    </source>
</evidence>
<keyword evidence="3" id="KW-1185">Reference proteome</keyword>
<dbReference type="Proteomes" id="UP000321523">
    <property type="component" value="Unassembled WGS sequence"/>
</dbReference>
<dbReference type="GO" id="GO:0005975">
    <property type="term" value="P:carbohydrate metabolic process"/>
    <property type="evidence" value="ECO:0007669"/>
    <property type="project" value="InterPro"/>
</dbReference>
<evidence type="ECO:0008006" key="4">
    <source>
        <dbReference type="Google" id="ProtNLM"/>
    </source>
</evidence>
<accession>A0A512DWM8</accession>
<name>A0A512DWM8_9PROT</name>
<sequence>MRAEKEKVLFEDDWNPIRLPPDLPPVLLVVVDAEEEFDWSGPFTRDRHSVRSMAAQGPMHRIFEKYGIRPTYVVDYPVASQPDGLEPLRDLLKDDACLIGTQLHPWVNPPFDEEICERNSFPGNLSPDLERAKLSVLTRAIEDGLGLTPRIYKAGRYGLGPRTFRTLTELGYQIDISAVPGADLRTHHGPDFRRVAPQPYWIGPAGRLLELPLTRGYVGLLSDSGPRLEGALESPLAQACRLPGVLSRLGLIDRIILTPEGVPPAQHMALVRAMIRRGQRIFMLSYHSPSMVPGNTPYVRTKQDLRTFMDRVEAFCDRFFGELGGTTSDPLAVREMLRTQAGLARDEQPARARGVRPPARQCSSSG</sequence>
<protein>
    <recommendedName>
        <fullName evidence="4">WalW protein</fullName>
    </recommendedName>
</protein>
<dbReference type="CDD" id="cd10935">
    <property type="entry name" value="CE4_WalW"/>
    <property type="match status" value="1"/>
</dbReference>
<organism evidence="2 3">
    <name type="scientific">Skermanella aerolata</name>
    <dbReference type="NCBI Taxonomy" id="393310"/>
    <lineage>
        <taxon>Bacteria</taxon>
        <taxon>Pseudomonadati</taxon>
        <taxon>Pseudomonadota</taxon>
        <taxon>Alphaproteobacteria</taxon>
        <taxon>Rhodospirillales</taxon>
        <taxon>Azospirillaceae</taxon>
        <taxon>Skermanella</taxon>
    </lineage>
</organism>
<dbReference type="Gene3D" id="3.20.20.370">
    <property type="entry name" value="Glycoside hydrolase/deacetylase"/>
    <property type="match status" value="1"/>
</dbReference>
<reference evidence="2 3" key="1">
    <citation type="submission" date="2019-07" db="EMBL/GenBank/DDBJ databases">
        <title>Whole genome shotgun sequence of Skermanella aerolata NBRC 106429.</title>
        <authorList>
            <person name="Hosoyama A."/>
            <person name="Uohara A."/>
            <person name="Ohji S."/>
            <person name="Ichikawa N."/>
        </authorList>
    </citation>
    <scope>NUCLEOTIDE SEQUENCE [LARGE SCALE GENOMIC DNA]</scope>
    <source>
        <strain evidence="2 3">NBRC 106429</strain>
    </source>
</reference>
<feature type="compositionally biased region" description="Low complexity" evidence="1">
    <location>
        <begin position="351"/>
        <end position="360"/>
    </location>
</feature>